<sequence>MLRRWDRIQHAIIESFPARGTKPHPIWSLYELEPDDEHRAYLQRKITRLGATEHDFLRWRNACVAYSLPEALDALRKPDNLNMVPMNTPLWVTTHLLRRKAHSVRHVSIAIHLALVAVPSYGPLVSAYEQPLLLALEEASRHDLTHVLPALVSRILALPRKHHAKILAILCNHQLPSSPLVAISLQMVLNDINARSMLLPSETWRSIWDKWVILHPLGDNFTASLRLQIKDQGFQAPYHINKTRAYTQKATYFPDRTVPSRHNPTLAALTAAAHSKQASPRLLLSIASMLADGFFNQYSNQGRRHPSIPSVTFLTALILGLVRKRAYSRAVQTWKNAENKNIAVTPKLLEAILSAYILSGNFEETVKLLDMYTKPFSNSELEVGRRFRLQLSPKIITLLVSQLPAAAKHTVFRQAYRRWGIQPDSNALEAVMLGAAEVVTKESQVHFDISRNMQELKEGLKNLFRSQPLPPEPPPEQDILLPGPFDKRHSIRLFRNVLIRNWPFIGGVEHGYWKGPLDKQLIQLFIPVPLTVRHRTTDDRAGVQFHPSPLHPSPTPSYPHACPTRRAWTAYLSMIDTNEIPGALGWMRSADEFLRIRPTPVDTPLDLFRPERAAIIDVLIRWEDAILSGEIPIERAWQEIKERVTDGVGEEGALRSWLIDWLGDEYVPSRSDVAKARIRMKEATAGSLSNV</sequence>
<evidence type="ECO:0000313" key="2">
    <source>
        <dbReference type="Proteomes" id="UP000602905"/>
    </source>
</evidence>
<accession>A0A8H7HPH2</accession>
<protein>
    <submittedName>
        <fullName evidence="1">Uncharacterized protein</fullName>
    </submittedName>
</protein>
<comment type="caution">
    <text evidence="1">The sequence shown here is derived from an EMBL/GenBank/DDBJ whole genome shotgun (WGS) entry which is preliminary data.</text>
</comment>
<dbReference type="EMBL" id="JACYCD010000238">
    <property type="protein sequence ID" value="KAF8699655.1"/>
    <property type="molecule type" value="Genomic_DNA"/>
</dbReference>
<organism evidence="1 2">
    <name type="scientific">Rhizoctonia solani</name>
    <dbReference type="NCBI Taxonomy" id="456999"/>
    <lineage>
        <taxon>Eukaryota</taxon>
        <taxon>Fungi</taxon>
        <taxon>Dikarya</taxon>
        <taxon>Basidiomycota</taxon>
        <taxon>Agaricomycotina</taxon>
        <taxon>Agaricomycetes</taxon>
        <taxon>Cantharellales</taxon>
        <taxon>Ceratobasidiaceae</taxon>
        <taxon>Rhizoctonia</taxon>
    </lineage>
</organism>
<name>A0A8H7HPH2_9AGAM</name>
<proteinExistence type="predicted"/>
<dbReference type="Proteomes" id="UP000602905">
    <property type="component" value="Unassembled WGS sequence"/>
</dbReference>
<dbReference type="OrthoDB" id="185373at2759"/>
<evidence type="ECO:0000313" key="1">
    <source>
        <dbReference type="EMBL" id="KAF8699655.1"/>
    </source>
</evidence>
<reference evidence="1" key="1">
    <citation type="submission" date="2020-09" db="EMBL/GenBank/DDBJ databases">
        <title>Comparative genome analyses of four rice-infecting Rhizoctonia solani isolates reveal extensive enrichment of homogalacturonan modification genes.</title>
        <authorList>
            <person name="Lee D.-Y."/>
            <person name="Jeon J."/>
            <person name="Kim K.-T."/>
            <person name="Cheong K."/>
            <person name="Song H."/>
            <person name="Choi G."/>
            <person name="Ko J."/>
            <person name="Opiyo S.O."/>
            <person name="Zuo S."/>
            <person name="Madhav S."/>
            <person name="Lee Y.-H."/>
            <person name="Wang G.-L."/>
        </authorList>
    </citation>
    <scope>NUCLEOTIDE SEQUENCE</scope>
    <source>
        <strain evidence="1">AG1-IA WGL</strain>
    </source>
</reference>
<gene>
    <name evidence="1" type="ORF">RHS03_07103</name>
</gene>
<feature type="non-terminal residue" evidence="1">
    <location>
        <position position="1"/>
    </location>
</feature>
<dbReference type="AlphaFoldDB" id="A0A8H7HPH2"/>